<feature type="region of interest" description="Disordered" evidence="1">
    <location>
        <begin position="1"/>
        <end position="79"/>
    </location>
</feature>
<name>A0A224YL49_9ACAR</name>
<reference evidence="2" key="1">
    <citation type="journal article" date="2017" name="Parasit. Vectors">
        <title>Sialotranscriptomics of Rhipicephalus zambeziensis reveals intricate expression profiles of secretory proteins and suggests tight temporal transcriptional regulation during blood-feeding.</title>
        <authorList>
            <person name="de Castro M.H."/>
            <person name="de Klerk D."/>
            <person name="Pienaar R."/>
            <person name="Rees D.J.G."/>
            <person name="Mans B.J."/>
        </authorList>
    </citation>
    <scope>NUCLEOTIDE SEQUENCE</scope>
    <source>
        <tissue evidence="2">Salivary glands</tissue>
    </source>
</reference>
<proteinExistence type="predicted"/>
<protein>
    <submittedName>
        <fullName evidence="2">Uncharacterized protein</fullName>
    </submittedName>
</protein>
<organism evidence="2">
    <name type="scientific">Rhipicephalus zambeziensis</name>
    <dbReference type="NCBI Taxonomy" id="60191"/>
    <lineage>
        <taxon>Eukaryota</taxon>
        <taxon>Metazoa</taxon>
        <taxon>Ecdysozoa</taxon>
        <taxon>Arthropoda</taxon>
        <taxon>Chelicerata</taxon>
        <taxon>Arachnida</taxon>
        <taxon>Acari</taxon>
        <taxon>Parasitiformes</taxon>
        <taxon>Ixodida</taxon>
        <taxon>Ixodoidea</taxon>
        <taxon>Ixodidae</taxon>
        <taxon>Rhipicephalinae</taxon>
        <taxon>Rhipicephalus</taxon>
        <taxon>Rhipicephalus</taxon>
    </lineage>
</organism>
<feature type="compositionally biased region" description="Polar residues" evidence="1">
    <location>
        <begin position="48"/>
        <end position="62"/>
    </location>
</feature>
<dbReference type="AlphaFoldDB" id="A0A224YL49"/>
<evidence type="ECO:0000256" key="1">
    <source>
        <dbReference type="SAM" id="MobiDB-lite"/>
    </source>
</evidence>
<dbReference type="EMBL" id="GFPF01003548">
    <property type="protein sequence ID" value="MAA14694.1"/>
    <property type="molecule type" value="Transcribed_RNA"/>
</dbReference>
<sequence>MRRRASDGVKMCARRSSSLSTKARDRPARRQRLPTAVRAGGGGIRQTVGFSSKTGRQETTPMTKRVRPRCRPRLPRRPHPCWSTCTRLPGWWLSRPA</sequence>
<accession>A0A224YL49</accession>
<evidence type="ECO:0000313" key="2">
    <source>
        <dbReference type="EMBL" id="MAA14694.1"/>
    </source>
</evidence>
<feature type="compositionally biased region" description="Basic residues" evidence="1">
    <location>
        <begin position="64"/>
        <end position="79"/>
    </location>
</feature>